<evidence type="ECO:0000259" key="2">
    <source>
        <dbReference type="Pfam" id="PF16694"/>
    </source>
</evidence>
<evidence type="ECO:0000313" key="4">
    <source>
        <dbReference type="Proteomes" id="UP001549119"/>
    </source>
</evidence>
<dbReference type="Gene3D" id="3.50.70.20">
    <property type="entry name" value="Cytochrome P460"/>
    <property type="match status" value="1"/>
</dbReference>
<sequence length="175" mass="18395">MRFLAVALPALLAAGLLSAGPFFAGSAVRAVEAGTVPAASPIYGVTVPDGYRDWQLVGVAQETGALDELRAVVGNARALDAYRSGTLPFPDGTVLVKRAWTRVPSAEFAPAFVPGGATTIQVMVKDSRRYAATGGWGFGRFVDGKPADAAQHETCFACHSANVRDHDYVFTRLAP</sequence>
<reference evidence="3 4" key="1">
    <citation type="submission" date="2024-06" db="EMBL/GenBank/DDBJ databases">
        <title>Genomics of switchgrass bacterial isolates.</title>
        <authorList>
            <person name="Shade A."/>
        </authorList>
    </citation>
    <scope>NUCLEOTIDE SEQUENCE [LARGE SCALE GENOMIC DNA]</scope>
    <source>
        <strain evidence="3 4">PvP084</strain>
    </source>
</reference>
<dbReference type="Pfam" id="PF16694">
    <property type="entry name" value="Cytochrome_P460"/>
    <property type="match status" value="1"/>
</dbReference>
<evidence type="ECO:0000313" key="3">
    <source>
        <dbReference type="EMBL" id="MET3865578.1"/>
    </source>
</evidence>
<dbReference type="EMBL" id="JBEPNW010000002">
    <property type="protein sequence ID" value="MET3865578.1"/>
    <property type="molecule type" value="Genomic_DNA"/>
</dbReference>
<keyword evidence="4" id="KW-1185">Reference proteome</keyword>
<organism evidence="3 4">
    <name type="scientific">Methylobacterium radiotolerans</name>
    <dbReference type="NCBI Taxonomy" id="31998"/>
    <lineage>
        <taxon>Bacteria</taxon>
        <taxon>Pseudomonadati</taxon>
        <taxon>Pseudomonadota</taxon>
        <taxon>Alphaproteobacteria</taxon>
        <taxon>Hyphomicrobiales</taxon>
        <taxon>Methylobacteriaceae</taxon>
        <taxon>Methylobacterium</taxon>
    </lineage>
</organism>
<keyword evidence="1" id="KW-0732">Signal</keyword>
<dbReference type="InterPro" id="IPR032033">
    <property type="entry name" value="Cytochrome_P460"/>
</dbReference>
<protein>
    <recommendedName>
        <fullName evidence="2">Cytochrome P460 domain-containing protein</fullName>
    </recommendedName>
</protein>
<comment type="caution">
    <text evidence="3">The sequence shown here is derived from an EMBL/GenBank/DDBJ whole genome shotgun (WGS) entry which is preliminary data.</text>
</comment>
<dbReference type="GeneID" id="6140640"/>
<feature type="chain" id="PRO_5046593173" description="Cytochrome P460 domain-containing protein" evidence="1">
    <location>
        <begin position="20"/>
        <end position="175"/>
    </location>
</feature>
<feature type="domain" description="Cytochrome P460" evidence="2">
    <location>
        <begin position="48"/>
        <end position="171"/>
    </location>
</feature>
<feature type="signal peptide" evidence="1">
    <location>
        <begin position="1"/>
        <end position="19"/>
    </location>
</feature>
<dbReference type="RefSeq" id="WP_012321492.1">
    <property type="nucleotide sequence ID" value="NZ_BJXP01000017.1"/>
</dbReference>
<accession>A0ABV2NGK6</accession>
<proteinExistence type="predicted"/>
<dbReference type="Proteomes" id="UP001549119">
    <property type="component" value="Unassembled WGS sequence"/>
</dbReference>
<dbReference type="CDD" id="cd20753">
    <property type="entry name" value="cyt_P460_Mc-like"/>
    <property type="match status" value="1"/>
</dbReference>
<evidence type="ECO:0000256" key="1">
    <source>
        <dbReference type="SAM" id="SignalP"/>
    </source>
</evidence>
<name>A0ABV2NGK6_9HYPH</name>
<gene>
    <name evidence="3" type="ORF">ABIC20_002887</name>
</gene>
<dbReference type="InterPro" id="IPR038142">
    <property type="entry name" value="Cytochrome_P460_sp"/>
</dbReference>